<keyword evidence="2" id="KW-1185">Reference proteome</keyword>
<dbReference type="Proteomes" id="UP000325161">
    <property type="component" value="Chromosome"/>
</dbReference>
<evidence type="ECO:0000313" key="1">
    <source>
        <dbReference type="EMBL" id="QEI06207.1"/>
    </source>
</evidence>
<organism evidence="1 2">
    <name type="scientific">Pigmentiphaga aceris</name>
    <dbReference type="NCBI Taxonomy" id="1940612"/>
    <lineage>
        <taxon>Bacteria</taxon>
        <taxon>Pseudomonadati</taxon>
        <taxon>Pseudomonadota</taxon>
        <taxon>Betaproteobacteria</taxon>
        <taxon>Burkholderiales</taxon>
        <taxon>Alcaligenaceae</taxon>
        <taxon>Pigmentiphaga</taxon>
    </lineage>
</organism>
<dbReference type="AlphaFoldDB" id="A0A5C0B0P7"/>
<protein>
    <submittedName>
        <fullName evidence="1">Uncharacterized protein</fullName>
    </submittedName>
</protein>
<sequence length="252" mass="26221">MPALLFSASALQAQTTAGDVAPETPVAMAAPVSVVEPATRLPKKKVDVTEKVWSQFSVSERAAIMAHDIEIAIIPSAQVGIVQSAQLVNRSQAGTNSGALLGAAVAQSMYIDNRLRDGGSNYSASTQIGIGLLGAALGSSLDSAPVRKFIINYGIQTLDGEVSQVLVESGDEFVAPTGRCVYLPGVEPAPSSLCNNDKLAFLSRLSVLGQADPNVVVSEQPLGIQVNCRVPAVGLMSLDRSMCTQLNGTIEK</sequence>
<accession>A0A5C0B0P7</accession>
<reference evidence="1 2" key="1">
    <citation type="submission" date="2019-08" db="EMBL/GenBank/DDBJ databases">
        <title>Amphibian skin-associated Pigmentiphaga: genome sequence and occurrence across geography and hosts.</title>
        <authorList>
            <person name="Bletz M.C."/>
            <person name="Bunk B."/>
            <person name="Sproeer C."/>
            <person name="Biwer P."/>
            <person name="Reiter S."/>
            <person name="Rabemananjara F.C.E."/>
            <person name="Schulz S."/>
            <person name="Overmann J."/>
            <person name="Vences M."/>
        </authorList>
    </citation>
    <scope>NUCLEOTIDE SEQUENCE [LARGE SCALE GENOMIC DNA]</scope>
    <source>
        <strain evidence="1 2">Mada1488</strain>
    </source>
</reference>
<dbReference type="EMBL" id="CP043046">
    <property type="protein sequence ID" value="QEI06207.1"/>
    <property type="molecule type" value="Genomic_DNA"/>
</dbReference>
<name>A0A5C0B0P7_9BURK</name>
<dbReference type="RefSeq" id="WP_148814590.1">
    <property type="nucleotide sequence ID" value="NZ_CP043046.1"/>
</dbReference>
<dbReference type="KEGG" id="pacr:FXN63_10425"/>
<gene>
    <name evidence="1" type="ORF">FXN63_10425</name>
</gene>
<evidence type="ECO:0000313" key="2">
    <source>
        <dbReference type="Proteomes" id="UP000325161"/>
    </source>
</evidence>
<proteinExistence type="predicted"/>